<dbReference type="GO" id="GO:0000160">
    <property type="term" value="P:phosphorelay signal transduction system"/>
    <property type="evidence" value="ECO:0007669"/>
    <property type="project" value="InterPro"/>
</dbReference>
<dbReference type="InterPro" id="IPR001789">
    <property type="entry name" value="Sig_transdc_resp-reg_receiver"/>
</dbReference>
<dbReference type="SUPFAM" id="SSF52172">
    <property type="entry name" value="CheY-like"/>
    <property type="match status" value="1"/>
</dbReference>
<dbReference type="Gene3D" id="3.40.50.2300">
    <property type="match status" value="1"/>
</dbReference>
<dbReference type="AlphaFoldDB" id="A0AAC8Q4N0"/>
<proteinExistence type="predicted"/>
<dbReference type="EMBL" id="CP011509">
    <property type="protein sequence ID" value="AKJ00441.1"/>
    <property type="molecule type" value="Genomic_DNA"/>
</dbReference>
<organism evidence="3 4">
    <name type="scientific">Archangium gephyra</name>
    <dbReference type="NCBI Taxonomy" id="48"/>
    <lineage>
        <taxon>Bacteria</taxon>
        <taxon>Pseudomonadati</taxon>
        <taxon>Myxococcota</taxon>
        <taxon>Myxococcia</taxon>
        <taxon>Myxococcales</taxon>
        <taxon>Cystobacterineae</taxon>
        <taxon>Archangiaceae</taxon>
        <taxon>Archangium</taxon>
    </lineage>
</organism>
<evidence type="ECO:0000259" key="2">
    <source>
        <dbReference type="PROSITE" id="PS50110"/>
    </source>
</evidence>
<dbReference type="Proteomes" id="UP000035579">
    <property type="component" value="Chromosome"/>
</dbReference>
<gene>
    <name evidence="3" type="ORF">AA314_02067</name>
</gene>
<dbReference type="KEGG" id="age:AA314_02067"/>
<dbReference type="PROSITE" id="PS50110">
    <property type="entry name" value="RESPONSE_REGULATORY"/>
    <property type="match status" value="1"/>
</dbReference>
<dbReference type="PANTHER" id="PTHR44520:SF1">
    <property type="entry name" value="TWO-COMPONENT SYSTEM REGULATORY PROTEIN"/>
    <property type="match status" value="1"/>
</dbReference>
<protein>
    <submittedName>
        <fullName evidence="3">Two-component system response regulator</fullName>
    </submittedName>
</protein>
<feature type="domain" description="Response regulatory" evidence="2">
    <location>
        <begin position="4"/>
        <end position="129"/>
    </location>
</feature>
<dbReference type="InterPro" id="IPR011006">
    <property type="entry name" value="CheY-like_superfamily"/>
</dbReference>
<name>A0AAC8Q4N0_9BACT</name>
<reference evidence="3 4" key="1">
    <citation type="submission" date="2015-05" db="EMBL/GenBank/DDBJ databases">
        <title>Genome assembly of Archangium gephyra DSM 2261.</title>
        <authorList>
            <person name="Sharma G."/>
            <person name="Subramanian S."/>
        </authorList>
    </citation>
    <scope>NUCLEOTIDE SEQUENCE [LARGE SCALE GENOMIC DNA]</scope>
    <source>
        <strain evidence="3 4">DSM 2261</strain>
    </source>
</reference>
<dbReference type="Pfam" id="PF00072">
    <property type="entry name" value="Response_reg"/>
    <property type="match status" value="1"/>
</dbReference>
<accession>A0AAC8Q4N0</accession>
<feature type="modified residue" description="4-aspartylphosphate" evidence="1">
    <location>
        <position position="62"/>
    </location>
</feature>
<keyword evidence="1" id="KW-0597">Phosphoprotein</keyword>
<sequence length="146" mass="15618">MERPLLLVEDSDPDAEALLRIARKLPLSAPVVRVADGESALDYLFQRGEYAQAPRPVLVLLDLNLPGIGGQEVLAQLKADPGLRSLPIIIFSNSSQAKDVSTAYAGGANSYLFKPSGAVELQEVARALECFWFSAALLPGLEEPTG</sequence>
<evidence type="ECO:0000313" key="3">
    <source>
        <dbReference type="EMBL" id="AKJ00441.1"/>
    </source>
</evidence>
<dbReference type="PANTHER" id="PTHR44520">
    <property type="entry name" value="RESPONSE REGULATOR RCP1-RELATED"/>
    <property type="match status" value="1"/>
</dbReference>
<dbReference type="SMART" id="SM00448">
    <property type="entry name" value="REC"/>
    <property type="match status" value="1"/>
</dbReference>
<dbReference type="InterPro" id="IPR052893">
    <property type="entry name" value="TCS_response_regulator"/>
</dbReference>
<dbReference type="CDD" id="cd17557">
    <property type="entry name" value="REC_Rcp-like"/>
    <property type="match status" value="1"/>
</dbReference>
<evidence type="ECO:0000256" key="1">
    <source>
        <dbReference type="PROSITE-ProRule" id="PRU00169"/>
    </source>
</evidence>
<evidence type="ECO:0000313" key="4">
    <source>
        <dbReference type="Proteomes" id="UP000035579"/>
    </source>
</evidence>